<sequence length="77" mass="8393">HTTDGNDLTFACGPHHRLLRPGGWTTRKNTKGDTQWIPPPPLDTGQPRTNTFHHPEKLLRDGDDDEAAGSNGPISGN</sequence>
<evidence type="ECO:0000313" key="2">
    <source>
        <dbReference type="EMBL" id="RAU90687.1"/>
    </source>
</evidence>
<evidence type="ECO:0008006" key="4">
    <source>
        <dbReference type="Google" id="ProtNLM"/>
    </source>
</evidence>
<organism evidence="2 3">
    <name type="scientific">Mycobacterium colombiense</name>
    <dbReference type="NCBI Taxonomy" id="339268"/>
    <lineage>
        <taxon>Bacteria</taxon>
        <taxon>Bacillati</taxon>
        <taxon>Actinomycetota</taxon>
        <taxon>Actinomycetes</taxon>
        <taxon>Mycobacteriales</taxon>
        <taxon>Mycobacteriaceae</taxon>
        <taxon>Mycobacterium</taxon>
        <taxon>Mycobacterium avium complex (MAC)</taxon>
    </lineage>
</organism>
<evidence type="ECO:0000256" key="1">
    <source>
        <dbReference type="SAM" id="MobiDB-lite"/>
    </source>
</evidence>
<evidence type="ECO:0000313" key="3">
    <source>
        <dbReference type="Proteomes" id="UP000250347"/>
    </source>
</evidence>
<dbReference type="Proteomes" id="UP000250347">
    <property type="component" value="Unassembled WGS sequence"/>
</dbReference>
<gene>
    <name evidence="2" type="ORF">DQP58_22520</name>
</gene>
<dbReference type="AlphaFoldDB" id="A0A329K535"/>
<accession>A0A329K535</accession>
<feature type="non-terminal residue" evidence="2">
    <location>
        <position position="1"/>
    </location>
</feature>
<name>A0A329K535_9MYCO</name>
<proteinExistence type="predicted"/>
<reference evidence="2 3" key="1">
    <citation type="submission" date="2018-06" db="EMBL/GenBank/DDBJ databases">
        <title>NTM in soil in Japan.</title>
        <authorList>
            <person name="Ohya K."/>
        </authorList>
    </citation>
    <scope>NUCLEOTIDE SEQUENCE [LARGE SCALE GENOMIC DNA]</scope>
    <source>
        <strain evidence="2 3">GF76</strain>
    </source>
</reference>
<protein>
    <recommendedName>
        <fullName evidence="4">HNH endonuclease</fullName>
    </recommendedName>
</protein>
<dbReference type="EMBL" id="QMEU01000111">
    <property type="protein sequence ID" value="RAU90687.1"/>
    <property type="molecule type" value="Genomic_DNA"/>
</dbReference>
<feature type="region of interest" description="Disordered" evidence="1">
    <location>
        <begin position="20"/>
        <end position="77"/>
    </location>
</feature>
<comment type="caution">
    <text evidence="2">The sequence shown here is derived from an EMBL/GenBank/DDBJ whole genome shotgun (WGS) entry which is preliminary data.</text>
</comment>